<dbReference type="PROSITE" id="PS51031">
    <property type="entry name" value="BESS"/>
    <property type="match status" value="1"/>
</dbReference>
<evidence type="ECO:0000256" key="2">
    <source>
        <dbReference type="SAM" id="MobiDB-lite"/>
    </source>
</evidence>
<feature type="domain" description="BESS" evidence="4">
    <location>
        <begin position="499"/>
        <end position="538"/>
    </location>
</feature>
<evidence type="ECO:0000259" key="3">
    <source>
        <dbReference type="PROSITE" id="PS51029"/>
    </source>
</evidence>
<dbReference type="InterPro" id="IPR006578">
    <property type="entry name" value="MADF-dom"/>
</dbReference>
<dbReference type="EMBL" id="JBICBT010000361">
    <property type="protein sequence ID" value="KAL3116194.1"/>
    <property type="molecule type" value="Genomic_DNA"/>
</dbReference>
<evidence type="ECO:0000256" key="1">
    <source>
        <dbReference type="PROSITE-ProRule" id="PRU00371"/>
    </source>
</evidence>
<gene>
    <name evidence="5" type="ORF">niasHT_002318</name>
</gene>
<evidence type="ECO:0000313" key="6">
    <source>
        <dbReference type="Proteomes" id="UP001620626"/>
    </source>
</evidence>
<keyword evidence="1" id="KW-0539">Nucleus</keyword>
<sequence>MNSATQNEHVHHQQQQFQPAATFNELLINEVRSHPQLYDQQHRVCTDNGERNAIWEVIASRIDDSVNGEFAKKRWLQMRDRYRKELKMALRTSIQPKWPYFTKLAWLDPYLKDAKNIKSVSAGASHQQQNALADFSANSNHQIGIFRGDFAEQLRLSQLGNTVSFLESLMAASTALLQQQQHKTNTNGDFSTDSAEASTSEGDGGAAEPQHSQSLHNELLTRASSSILMGGVGTEQSNNATGEQRCSQSTSPKDDGMEQEEEETEEGPVDSKDDDEEGTERGHSADPSAKCHADFVAELSLLRRSTSASSPLGPSSADPSAEFVLNSLFARSSPLRLLGSELLNSTAPTTSSIDNDHSDQRRALSALAPASKSPVTYPTRHHRFVSTPNANGTSLRNSGSGNGQPPYLIRRGFGLSKCRGRLASGTLPPLDSANSVRKFDIVSMCSSPTEICGDGDTKIEEEANSGKANNGTNCWTDAMEWADGRGNGTANANGTANNEDEDALFARLVVARLKKFGTKERRAVRSRIFNWLDQKEEEMETATAEDSQ</sequence>
<evidence type="ECO:0008006" key="7">
    <source>
        <dbReference type="Google" id="ProtNLM"/>
    </source>
</evidence>
<name>A0ABD2LM19_9BILA</name>
<comment type="caution">
    <text evidence="5">The sequence shown here is derived from an EMBL/GenBank/DDBJ whole genome shotgun (WGS) entry which is preliminary data.</text>
</comment>
<protein>
    <recommendedName>
        <fullName evidence="7">MADF domain-containing protein</fullName>
    </recommendedName>
</protein>
<feature type="region of interest" description="Disordered" evidence="2">
    <location>
        <begin position="367"/>
        <end position="405"/>
    </location>
</feature>
<feature type="compositionally biased region" description="Polar residues" evidence="2">
    <location>
        <begin position="180"/>
        <end position="201"/>
    </location>
</feature>
<dbReference type="SMART" id="SM00595">
    <property type="entry name" value="MADF"/>
    <property type="match status" value="1"/>
</dbReference>
<dbReference type="GO" id="GO:0005634">
    <property type="term" value="C:nucleus"/>
    <property type="evidence" value="ECO:0007669"/>
    <property type="project" value="UniProtKB-SubCell"/>
</dbReference>
<organism evidence="5 6">
    <name type="scientific">Heterodera trifolii</name>
    <dbReference type="NCBI Taxonomy" id="157864"/>
    <lineage>
        <taxon>Eukaryota</taxon>
        <taxon>Metazoa</taxon>
        <taxon>Ecdysozoa</taxon>
        <taxon>Nematoda</taxon>
        <taxon>Chromadorea</taxon>
        <taxon>Rhabditida</taxon>
        <taxon>Tylenchina</taxon>
        <taxon>Tylenchomorpha</taxon>
        <taxon>Tylenchoidea</taxon>
        <taxon>Heteroderidae</taxon>
        <taxon>Heteroderinae</taxon>
        <taxon>Heterodera</taxon>
    </lineage>
</organism>
<dbReference type="PROSITE" id="PS51029">
    <property type="entry name" value="MADF"/>
    <property type="match status" value="1"/>
</dbReference>
<reference evidence="5 6" key="1">
    <citation type="submission" date="2024-10" db="EMBL/GenBank/DDBJ databases">
        <authorList>
            <person name="Kim D."/>
        </authorList>
    </citation>
    <scope>NUCLEOTIDE SEQUENCE [LARGE SCALE GENOMIC DNA]</scope>
    <source>
        <strain evidence="5">BH-2024</strain>
    </source>
</reference>
<accession>A0ABD2LM19</accession>
<dbReference type="InterPro" id="IPR004210">
    <property type="entry name" value="BESS_motif"/>
</dbReference>
<dbReference type="Pfam" id="PF10545">
    <property type="entry name" value="MADF_DNA_bdg"/>
    <property type="match status" value="1"/>
</dbReference>
<feature type="region of interest" description="Disordered" evidence="2">
    <location>
        <begin position="230"/>
        <end position="291"/>
    </location>
</feature>
<evidence type="ECO:0000259" key="4">
    <source>
        <dbReference type="PROSITE" id="PS51031"/>
    </source>
</evidence>
<dbReference type="AlphaFoldDB" id="A0ABD2LM19"/>
<keyword evidence="6" id="KW-1185">Reference proteome</keyword>
<feature type="compositionally biased region" description="Polar residues" evidence="2">
    <location>
        <begin position="234"/>
        <end position="251"/>
    </location>
</feature>
<evidence type="ECO:0000313" key="5">
    <source>
        <dbReference type="EMBL" id="KAL3116194.1"/>
    </source>
</evidence>
<dbReference type="PANTHER" id="PTHR12243">
    <property type="entry name" value="MADF DOMAIN TRANSCRIPTION FACTOR"/>
    <property type="match status" value="1"/>
</dbReference>
<feature type="compositionally biased region" description="Acidic residues" evidence="2">
    <location>
        <begin position="257"/>
        <end position="278"/>
    </location>
</feature>
<feature type="domain" description="MADF" evidence="3">
    <location>
        <begin position="26"/>
        <end position="112"/>
    </location>
</feature>
<dbReference type="PANTHER" id="PTHR12243:SF60">
    <property type="entry name" value="SI:CH211-15D5.12-RELATED"/>
    <property type="match status" value="1"/>
</dbReference>
<feature type="region of interest" description="Disordered" evidence="2">
    <location>
        <begin position="180"/>
        <end position="213"/>
    </location>
</feature>
<feature type="compositionally biased region" description="Basic and acidic residues" evidence="2">
    <location>
        <begin position="279"/>
        <end position="291"/>
    </location>
</feature>
<feature type="compositionally biased region" description="Polar residues" evidence="2">
    <location>
        <begin position="386"/>
        <end position="399"/>
    </location>
</feature>
<dbReference type="Proteomes" id="UP001620626">
    <property type="component" value="Unassembled WGS sequence"/>
</dbReference>
<dbReference type="InterPro" id="IPR039353">
    <property type="entry name" value="TF_Adf1"/>
</dbReference>
<comment type="subcellular location">
    <subcellularLocation>
        <location evidence="1">Nucleus</location>
    </subcellularLocation>
</comment>
<proteinExistence type="predicted"/>